<evidence type="ECO:0000256" key="5">
    <source>
        <dbReference type="ARBA" id="ARBA00022692"/>
    </source>
</evidence>
<reference evidence="10 11" key="1">
    <citation type="submission" date="2022-08" db="EMBL/GenBank/DDBJ databases">
        <authorList>
            <person name="Li F."/>
        </authorList>
    </citation>
    <scope>NUCLEOTIDE SEQUENCE [LARGE SCALE GENOMIC DNA]</scope>
    <source>
        <strain evidence="10 11">10F1B-8-1</strain>
    </source>
</reference>
<keyword evidence="6 8" id="KW-1133">Transmembrane helix</keyword>
<keyword evidence="3" id="KW-1003">Cell membrane</keyword>
<keyword evidence="5 8" id="KW-0812">Transmembrane</keyword>
<gene>
    <name evidence="10" type="ORF">NUH29_09710</name>
</gene>
<dbReference type="InterPro" id="IPR000515">
    <property type="entry name" value="MetI-like"/>
</dbReference>
<feature type="domain" description="ABC transmembrane type-1" evidence="9">
    <location>
        <begin position="74"/>
        <end position="279"/>
    </location>
</feature>
<dbReference type="RefSeq" id="WP_258798902.1">
    <property type="nucleotide sequence ID" value="NZ_JANTHX010000007.1"/>
</dbReference>
<organism evidence="10 11">
    <name type="scientific">Protaetiibacter mangrovi</name>
    <dbReference type="NCBI Taxonomy" id="2970926"/>
    <lineage>
        <taxon>Bacteria</taxon>
        <taxon>Bacillati</taxon>
        <taxon>Actinomycetota</taxon>
        <taxon>Actinomycetes</taxon>
        <taxon>Micrococcales</taxon>
        <taxon>Microbacteriaceae</taxon>
        <taxon>Protaetiibacter</taxon>
    </lineage>
</organism>
<dbReference type="Proteomes" id="UP001205337">
    <property type="component" value="Unassembled WGS sequence"/>
</dbReference>
<evidence type="ECO:0000256" key="8">
    <source>
        <dbReference type="RuleBase" id="RU363032"/>
    </source>
</evidence>
<comment type="caution">
    <text evidence="10">The sequence shown here is derived from an EMBL/GenBank/DDBJ whole genome shotgun (WGS) entry which is preliminary data.</text>
</comment>
<dbReference type="InterPro" id="IPR035906">
    <property type="entry name" value="MetI-like_sf"/>
</dbReference>
<feature type="transmembrane region" description="Helical" evidence="8">
    <location>
        <begin position="490"/>
        <end position="511"/>
    </location>
</feature>
<evidence type="ECO:0000259" key="9">
    <source>
        <dbReference type="PROSITE" id="PS50928"/>
    </source>
</evidence>
<dbReference type="EMBL" id="JANTHX010000007">
    <property type="protein sequence ID" value="MCS0499823.1"/>
    <property type="molecule type" value="Genomic_DNA"/>
</dbReference>
<evidence type="ECO:0000256" key="4">
    <source>
        <dbReference type="ARBA" id="ARBA00022519"/>
    </source>
</evidence>
<feature type="transmembrane region" description="Helical" evidence="8">
    <location>
        <begin position="436"/>
        <end position="456"/>
    </location>
</feature>
<comment type="similarity">
    <text evidence="8">Belongs to the binding-protein-dependent transport system permease family.</text>
</comment>
<evidence type="ECO:0000256" key="6">
    <source>
        <dbReference type="ARBA" id="ARBA00022989"/>
    </source>
</evidence>
<feature type="transmembrane region" description="Helical" evidence="8">
    <location>
        <begin position="408"/>
        <end position="429"/>
    </location>
</feature>
<keyword evidence="11" id="KW-1185">Reference proteome</keyword>
<keyword evidence="7 8" id="KW-0472">Membrane</keyword>
<feature type="domain" description="ABC transmembrane type-1" evidence="9">
    <location>
        <begin position="370"/>
        <end position="563"/>
    </location>
</feature>
<dbReference type="Gene3D" id="1.10.3720.10">
    <property type="entry name" value="MetI-like"/>
    <property type="match status" value="2"/>
</dbReference>
<feature type="transmembrane region" description="Helical" evidence="8">
    <location>
        <begin position="542"/>
        <end position="562"/>
    </location>
</feature>
<feature type="transmembrane region" description="Helical" evidence="8">
    <location>
        <begin position="161"/>
        <end position="181"/>
    </location>
</feature>
<evidence type="ECO:0000256" key="7">
    <source>
        <dbReference type="ARBA" id="ARBA00023136"/>
    </source>
</evidence>
<feature type="transmembrane region" description="Helical" evidence="8">
    <location>
        <begin position="210"/>
        <end position="228"/>
    </location>
</feature>
<dbReference type="PANTHER" id="PTHR43357:SF4">
    <property type="entry name" value="INNER MEMBRANE ABC TRANSPORTER PERMEASE PROTEIN YDCV"/>
    <property type="match status" value="1"/>
</dbReference>
<feature type="transmembrane region" description="Helical" evidence="8">
    <location>
        <begin position="109"/>
        <end position="132"/>
    </location>
</feature>
<protein>
    <submittedName>
        <fullName evidence="10">Iron ABC transporter permease</fullName>
    </submittedName>
</protein>
<feature type="transmembrane region" description="Helical" evidence="8">
    <location>
        <begin position="374"/>
        <end position="396"/>
    </location>
</feature>
<evidence type="ECO:0000313" key="11">
    <source>
        <dbReference type="Proteomes" id="UP001205337"/>
    </source>
</evidence>
<evidence type="ECO:0000256" key="2">
    <source>
        <dbReference type="ARBA" id="ARBA00022448"/>
    </source>
</evidence>
<comment type="subcellular location">
    <subcellularLocation>
        <location evidence="1">Cell inner membrane</location>
        <topology evidence="1">Multi-pass membrane protein</topology>
    </subcellularLocation>
    <subcellularLocation>
        <location evidence="8">Cell membrane</location>
        <topology evidence="8">Multi-pass membrane protein</topology>
    </subcellularLocation>
</comment>
<feature type="transmembrane region" description="Helical" evidence="8">
    <location>
        <begin position="313"/>
        <end position="337"/>
    </location>
</feature>
<evidence type="ECO:0000256" key="1">
    <source>
        <dbReference type="ARBA" id="ARBA00004429"/>
    </source>
</evidence>
<evidence type="ECO:0000256" key="3">
    <source>
        <dbReference type="ARBA" id="ARBA00022475"/>
    </source>
</evidence>
<evidence type="ECO:0000313" key="10">
    <source>
        <dbReference type="EMBL" id="MCS0499823.1"/>
    </source>
</evidence>
<dbReference type="PANTHER" id="PTHR43357">
    <property type="entry name" value="INNER MEMBRANE ABC TRANSPORTER PERMEASE PROTEIN YDCV"/>
    <property type="match status" value="1"/>
</dbReference>
<feature type="transmembrane region" description="Helical" evidence="8">
    <location>
        <begin position="25"/>
        <end position="53"/>
    </location>
</feature>
<keyword evidence="4" id="KW-0997">Cell inner membrane</keyword>
<accession>A0ABT1ZGJ6</accession>
<proteinExistence type="inferred from homology"/>
<feature type="transmembrane region" description="Helical" evidence="8">
    <location>
        <begin position="73"/>
        <end position="97"/>
    </location>
</feature>
<dbReference type="CDD" id="cd06261">
    <property type="entry name" value="TM_PBP2"/>
    <property type="match status" value="2"/>
</dbReference>
<sequence>MLQQRYTEERSAGQLVRRVLSPKNVIVFLAILIIGYLVLTPAIYLFIATFFSGGAFTLDAFRRAYGTSGLDSMVLSSIVFTVGATVLALALGTALAYITVRTNVPFRSLIVATSLVPLIVPGLLYTIAWVMVASPNVGIANQIGNALTGGPWFDIFSMPGMIWVEGTHNVPLVYLFMFVAFRAMDPSLEESALVNGATRATMLRRITIPLMRPALAAAALVVGVKTLGSFEVPTLLGVPGGIFVFVSRIYYVMSDFPYDTAAAGALSIGLVVLAILGTWALNRMQGDGKQYATVTGKGFRPAALDLGRWKWPVAIGVLVYFLVTTALPLFVMAYNSLLPHFQAISIRAMSEFTLQNYVDLFENPIFARSVGNSLLLAVGTATAIMVLTAVAAWVVVRGRRRSRKLVDQLTFIPMVFPGLVIGLAVSFVYLRNPLPIAVYGTLLILLIAYMTNFLPYGMRYAMSSLQQISAELEESSAVAGASWWQTWTRIVLPLMFPGLMAGWIYLLIVAVRELGSSILLYSPGNEVIAVLIFQMYEEGELVDISALGVVLVVFLSLIVALVHKFGSRVGIRL</sequence>
<dbReference type="Pfam" id="PF00528">
    <property type="entry name" value="BPD_transp_1"/>
    <property type="match status" value="1"/>
</dbReference>
<name>A0ABT1ZGJ6_9MICO</name>
<dbReference type="SUPFAM" id="SSF161098">
    <property type="entry name" value="MetI-like"/>
    <property type="match status" value="2"/>
</dbReference>
<feature type="transmembrane region" description="Helical" evidence="8">
    <location>
        <begin position="260"/>
        <end position="281"/>
    </location>
</feature>
<keyword evidence="2 8" id="KW-0813">Transport</keyword>
<dbReference type="PROSITE" id="PS50928">
    <property type="entry name" value="ABC_TM1"/>
    <property type="match status" value="2"/>
</dbReference>